<accession>A0A3D8PMT8</accession>
<feature type="transmembrane region" description="Helical" evidence="1">
    <location>
        <begin position="101"/>
        <end position="120"/>
    </location>
</feature>
<dbReference type="Proteomes" id="UP000256520">
    <property type="component" value="Unassembled WGS sequence"/>
</dbReference>
<keyword evidence="1" id="KW-1133">Transmembrane helix</keyword>
<reference evidence="3" key="1">
    <citation type="submission" date="2017-11" db="EMBL/GenBank/DDBJ databases">
        <authorList>
            <person name="Zhu W."/>
        </authorList>
    </citation>
    <scope>NUCLEOTIDE SEQUENCE [LARGE SCALE GENOMIC DNA]</scope>
    <source>
        <strain evidence="3">CAU 1051</strain>
    </source>
</reference>
<evidence type="ECO:0000313" key="3">
    <source>
        <dbReference type="Proteomes" id="UP000256520"/>
    </source>
</evidence>
<dbReference type="EMBL" id="PIOD01000014">
    <property type="protein sequence ID" value="RDW17294.1"/>
    <property type="molecule type" value="Genomic_DNA"/>
</dbReference>
<organism evidence="2 3">
    <name type="scientific">Oceanobacillus chungangensis</name>
    <dbReference type="NCBI Taxonomy" id="1229152"/>
    <lineage>
        <taxon>Bacteria</taxon>
        <taxon>Bacillati</taxon>
        <taxon>Bacillota</taxon>
        <taxon>Bacilli</taxon>
        <taxon>Bacillales</taxon>
        <taxon>Bacillaceae</taxon>
        <taxon>Oceanobacillus</taxon>
    </lineage>
</organism>
<feature type="transmembrane region" description="Helical" evidence="1">
    <location>
        <begin position="75"/>
        <end position="95"/>
    </location>
</feature>
<dbReference type="OrthoDB" id="2885099at2"/>
<proteinExistence type="predicted"/>
<dbReference type="AlphaFoldDB" id="A0A3D8PMT8"/>
<keyword evidence="1" id="KW-0812">Transmembrane</keyword>
<keyword evidence="1" id="KW-0472">Membrane</keyword>
<protein>
    <recommendedName>
        <fullName evidence="4">DUF2178 domain-containing protein</fullName>
    </recommendedName>
</protein>
<evidence type="ECO:0000256" key="1">
    <source>
        <dbReference type="SAM" id="Phobius"/>
    </source>
</evidence>
<keyword evidence="3" id="KW-1185">Reference proteome</keyword>
<dbReference type="Pfam" id="PF09946">
    <property type="entry name" value="DUF2178"/>
    <property type="match status" value="1"/>
</dbReference>
<sequence>MQVNFLTVIIGSVISFAVVCLITEQIQWGIIVGLLIGVGSAKWLRVKKNKASDEIEYDERVNNNIKKSSFQTFSIANLLLLIYLLYSELILNNYAIKTSYLIIYLSIIFILSYYVVPLIVKRK</sequence>
<feature type="transmembrane region" description="Helical" evidence="1">
    <location>
        <begin position="6"/>
        <end position="38"/>
    </location>
</feature>
<dbReference type="RefSeq" id="WP_115750305.1">
    <property type="nucleotide sequence ID" value="NZ_PIOD01000014.1"/>
</dbReference>
<evidence type="ECO:0000313" key="2">
    <source>
        <dbReference type="EMBL" id="RDW17294.1"/>
    </source>
</evidence>
<gene>
    <name evidence="2" type="ORF">CWR45_12950</name>
</gene>
<evidence type="ECO:0008006" key="4">
    <source>
        <dbReference type="Google" id="ProtNLM"/>
    </source>
</evidence>
<dbReference type="InterPro" id="IPR019235">
    <property type="entry name" value="DUF2178_TM"/>
</dbReference>
<name>A0A3D8PMT8_9BACI</name>
<comment type="caution">
    <text evidence="2">The sequence shown here is derived from an EMBL/GenBank/DDBJ whole genome shotgun (WGS) entry which is preliminary data.</text>
</comment>